<dbReference type="SMART" id="SM00066">
    <property type="entry name" value="GAL4"/>
    <property type="match status" value="1"/>
</dbReference>
<dbReference type="Proteomes" id="UP000799439">
    <property type="component" value="Unassembled WGS sequence"/>
</dbReference>
<sequence length="608" mass="69921">MPSESSKYTCDECKRRKIRCSRGLPQCRQCHEFSRDCAYTRSGIIHRRKRGRSKVASERPSTEIHDDSIHDATEELTSKTAPTGTSTPNDVMTDARRQSISKNNVERTINETKWLLENTTFAPAGDHGPFWHDPSFIEMVERIRIQNSQLFTFEEEATSWAKLCMAVIDKGNPITTPQSHEMLEQCAIAPEQCAEKAHLVMFYGIILTETSPDPTVSEMTKKKLQWNLWQCINDARFLLEPKDINIQAILLIACHVQDFHTPSLCWMMITSACRMLQYLTINNRSMTEEVRLRRKILFWVLDDVDKSLALIFGRPPAFHPSQYTLIPPPTLRELAAYNPHAPRYCGTTGLFGAHFLHRMFLFSRVMADVWSCLFDDYQSIQKADVRTTTEEWYAETKNVLEAAFTAEMALHDDLVEKTMRFGMRLIKFRYLYLCVLLTRGHEQPDNECIELSRQCMQLLPDLISDSRDVYSGIVWQNMLQPFTPFFCLMEHARSSDSQKARVLSTDAMGLLVQFLHEMKPRHPLAARLHEFAAEHLLNARLAAGHNPGSSQPLPKSHDKSTPRRRTSDRFNMNSVILPTMGPEQVLADEEPGMDFLFSLEPNWMRGLP</sequence>
<feature type="compositionally biased region" description="Basic and acidic residues" evidence="3">
    <location>
        <begin position="555"/>
        <end position="568"/>
    </location>
</feature>
<feature type="domain" description="Zn(2)-C6 fungal-type" evidence="4">
    <location>
        <begin position="9"/>
        <end position="39"/>
    </location>
</feature>
<keyword evidence="2" id="KW-0539">Nucleus</keyword>
<dbReference type="CDD" id="cd00067">
    <property type="entry name" value="GAL4"/>
    <property type="match status" value="1"/>
</dbReference>
<dbReference type="PANTHER" id="PTHR46910">
    <property type="entry name" value="TRANSCRIPTION FACTOR PDR1"/>
    <property type="match status" value="1"/>
</dbReference>
<accession>A0A9P4J7I0</accession>
<gene>
    <name evidence="5" type="ORF">K461DRAFT_291239</name>
</gene>
<feature type="region of interest" description="Disordered" evidence="3">
    <location>
        <begin position="543"/>
        <end position="570"/>
    </location>
</feature>
<organism evidence="5 6">
    <name type="scientific">Myriangium duriaei CBS 260.36</name>
    <dbReference type="NCBI Taxonomy" id="1168546"/>
    <lineage>
        <taxon>Eukaryota</taxon>
        <taxon>Fungi</taxon>
        <taxon>Dikarya</taxon>
        <taxon>Ascomycota</taxon>
        <taxon>Pezizomycotina</taxon>
        <taxon>Dothideomycetes</taxon>
        <taxon>Dothideomycetidae</taxon>
        <taxon>Myriangiales</taxon>
        <taxon>Myriangiaceae</taxon>
        <taxon>Myriangium</taxon>
    </lineage>
</organism>
<dbReference type="AlphaFoldDB" id="A0A9P4J7I0"/>
<evidence type="ECO:0000256" key="3">
    <source>
        <dbReference type="SAM" id="MobiDB-lite"/>
    </source>
</evidence>
<evidence type="ECO:0000313" key="6">
    <source>
        <dbReference type="Proteomes" id="UP000799439"/>
    </source>
</evidence>
<name>A0A9P4J7I0_9PEZI</name>
<dbReference type="InterPro" id="IPR036864">
    <property type="entry name" value="Zn2-C6_fun-type_DNA-bd_sf"/>
</dbReference>
<dbReference type="GO" id="GO:0008270">
    <property type="term" value="F:zinc ion binding"/>
    <property type="evidence" value="ECO:0007669"/>
    <property type="project" value="InterPro"/>
</dbReference>
<evidence type="ECO:0000313" key="5">
    <source>
        <dbReference type="EMBL" id="KAF2156309.1"/>
    </source>
</evidence>
<dbReference type="SUPFAM" id="SSF57701">
    <property type="entry name" value="Zn2/Cys6 DNA-binding domain"/>
    <property type="match status" value="1"/>
</dbReference>
<protein>
    <recommendedName>
        <fullName evidence="4">Zn(2)-C6 fungal-type domain-containing protein</fullName>
    </recommendedName>
</protein>
<proteinExistence type="predicted"/>
<evidence type="ECO:0000259" key="4">
    <source>
        <dbReference type="PROSITE" id="PS50048"/>
    </source>
</evidence>
<dbReference type="OrthoDB" id="103819at2759"/>
<dbReference type="InterPro" id="IPR007219">
    <property type="entry name" value="XnlR_reg_dom"/>
</dbReference>
<keyword evidence="6" id="KW-1185">Reference proteome</keyword>
<feature type="compositionally biased region" description="Polar residues" evidence="3">
    <location>
        <begin position="78"/>
        <end position="90"/>
    </location>
</feature>
<dbReference type="InterPro" id="IPR050987">
    <property type="entry name" value="AtrR-like"/>
</dbReference>
<dbReference type="CDD" id="cd12148">
    <property type="entry name" value="fungal_TF_MHR"/>
    <property type="match status" value="1"/>
</dbReference>
<dbReference type="PROSITE" id="PS00463">
    <property type="entry name" value="ZN2_CY6_FUNGAL_1"/>
    <property type="match status" value="1"/>
</dbReference>
<evidence type="ECO:0000256" key="2">
    <source>
        <dbReference type="ARBA" id="ARBA00023242"/>
    </source>
</evidence>
<dbReference type="Pfam" id="PF00172">
    <property type="entry name" value="Zn_clus"/>
    <property type="match status" value="1"/>
</dbReference>
<feature type="compositionally biased region" description="Basic and acidic residues" evidence="3">
    <location>
        <begin position="55"/>
        <end position="77"/>
    </location>
</feature>
<comment type="caution">
    <text evidence="5">The sequence shown here is derived from an EMBL/GenBank/DDBJ whole genome shotgun (WGS) entry which is preliminary data.</text>
</comment>
<dbReference type="GO" id="GO:0006351">
    <property type="term" value="P:DNA-templated transcription"/>
    <property type="evidence" value="ECO:0007669"/>
    <property type="project" value="InterPro"/>
</dbReference>
<evidence type="ECO:0000256" key="1">
    <source>
        <dbReference type="ARBA" id="ARBA00022723"/>
    </source>
</evidence>
<keyword evidence="1" id="KW-0479">Metal-binding</keyword>
<dbReference type="PANTHER" id="PTHR46910:SF5">
    <property type="entry name" value="ZN(II)2CYS6 TRANSCRIPTION FACTOR (EUROFUNG)"/>
    <property type="match status" value="1"/>
</dbReference>
<dbReference type="PROSITE" id="PS50048">
    <property type="entry name" value="ZN2_CY6_FUNGAL_2"/>
    <property type="match status" value="1"/>
</dbReference>
<feature type="region of interest" description="Disordered" evidence="3">
    <location>
        <begin position="48"/>
        <end position="91"/>
    </location>
</feature>
<dbReference type="GO" id="GO:0000981">
    <property type="term" value="F:DNA-binding transcription factor activity, RNA polymerase II-specific"/>
    <property type="evidence" value="ECO:0007669"/>
    <property type="project" value="InterPro"/>
</dbReference>
<dbReference type="SMART" id="SM00906">
    <property type="entry name" value="Fungal_trans"/>
    <property type="match status" value="1"/>
</dbReference>
<dbReference type="InterPro" id="IPR001138">
    <property type="entry name" value="Zn2Cys6_DnaBD"/>
</dbReference>
<dbReference type="Pfam" id="PF04082">
    <property type="entry name" value="Fungal_trans"/>
    <property type="match status" value="1"/>
</dbReference>
<dbReference type="EMBL" id="ML996082">
    <property type="protein sequence ID" value="KAF2156309.1"/>
    <property type="molecule type" value="Genomic_DNA"/>
</dbReference>
<dbReference type="Gene3D" id="4.10.240.10">
    <property type="entry name" value="Zn(2)-C6 fungal-type DNA-binding domain"/>
    <property type="match status" value="1"/>
</dbReference>
<dbReference type="GO" id="GO:0003677">
    <property type="term" value="F:DNA binding"/>
    <property type="evidence" value="ECO:0007669"/>
    <property type="project" value="InterPro"/>
</dbReference>
<reference evidence="5" key="1">
    <citation type="journal article" date="2020" name="Stud. Mycol.">
        <title>101 Dothideomycetes genomes: a test case for predicting lifestyles and emergence of pathogens.</title>
        <authorList>
            <person name="Haridas S."/>
            <person name="Albert R."/>
            <person name="Binder M."/>
            <person name="Bloem J."/>
            <person name="Labutti K."/>
            <person name="Salamov A."/>
            <person name="Andreopoulos B."/>
            <person name="Baker S."/>
            <person name="Barry K."/>
            <person name="Bills G."/>
            <person name="Bluhm B."/>
            <person name="Cannon C."/>
            <person name="Castanera R."/>
            <person name="Culley D."/>
            <person name="Daum C."/>
            <person name="Ezra D."/>
            <person name="Gonzalez J."/>
            <person name="Henrissat B."/>
            <person name="Kuo A."/>
            <person name="Liang C."/>
            <person name="Lipzen A."/>
            <person name="Lutzoni F."/>
            <person name="Magnuson J."/>
            <person name="Mondo S."/>
            <person name="Nolan M."/>
            <person name="Ohm R."/>
            <person name="Pangilinan J."/>
            <person name="Park H.-J."/>
            <person name="Ramirez L."/>
            <person name="Alfaro M."/>
            <person name="Sun H."/>
            <person name="Tritt A."/>
            <person name="Yoshinaga Y."/>
            <person name="Zwiers L.-H."/>
            <person name="Turgeon B."/>
            <person name="Goodwin S."/>
            <person name="Spatafora J."/>
            <person name="Crous P."/>
            <person name="Grigoriev I."/>
        </authorList>
    </citation>
    <scope>NUCLEOTIDE SEQUENCE</scope>
    <source>
        <strain evidence="5">CBS 260.36</strain>
    </source>
</reference>